<feature type="non-terminal residue" evidence="1">
    <location>
        <position position="112"/>
    </location>
</feature>
<accession>A0A0F9L216</accession>
<gene>
    <name evidence="1" type="ORF">LCGC14_1565820</name>
</gene>
<dbReference type="AlphaFoldDB" id="A0A0F9L216"/>
<sequence>MVKIAILDSGKITASTLAKQSFANLWNLINNRSNVPNPNDITGEIKFVYRRMPILGRNFNGYPFIVVSRTKPKRVKGSVDMTNSFMNYDAFIGVYSQDRDSNSSGDPSAADE</sequence>
<dbReference type="EMBL" id="LAZR01012149">
    <property type="protein sequence ID" value="KKM32391.1"/>
    <property type="molecule type" value="Genomic_DNA"/>
</dbReference>
<reference evidence="1" key="1">
    <citation type="journal article" date="2015" name="Nature">
        <title>Complex archaea that bridge the gap between prokaryotes and eukaryotes.</title>
        <authorList>
            <person name="Spang A."/>
            <person name="Saw J.H."/>
            <person name="Jorgensen S.L."/>
            <person name="Zaremba-Niedzwiedzka K."/>
            <person name="Martijn J."/>
            <person name="Lind A.E."/>
            <person name="van Eijk R."/>
            <person name="Schleper C."/>
            <person name="Guy L."/>
            <person name="Ettema T.J."/>
        </authorList>
    </citation>
    <scope>NUCLEOTIDE SEQUENCE</scope>
</reference>
<proteinExistence type="predicted"/>
<comment type="caution">
    <text evidence="1">The sequence shown here is derived from an EMBL/GenBank/DDBJ whole genome shotgun (WGS) entry which is preliminary data.</text>
</comment>
<name>A0A0F9L216_9ZZZZ</name>
<evidence type="ECO:0000313" key="1">
    <source>
        <dbReference type="EMBL" id="KKM32391.1"/>
    </source>
</evidence>
<protein>
    <submittedName>
        <fullName evidence="1">Uncharacterized protein</fullName>
    </submittedName>
</protein>
<organism evidence="1">
    <name type="scientific">marine sediment metagenome</name>
    <dbReference type="NCBI Taxonomy" id="412755"/>
    <lineage>
        <taxon>unclassified sequences</taxon>
        <taxon>metagenomes</taxon>
        <taxon>ecological metagenomes</taxon>
    </lineage>
</organism>